<gene>
    <name evidence="2" type="ORF">EHV08_08555</name>
</gene>
<dbReference type="RefSeq" id="WP_126678907.1">
    <property type="nucleotide sequence ID" value="NZ_CAUUVU010000039.1"/>
</dbReference>
<dbReference type="AlphaFoldDB" id="A0A432LLV7"/>
<keyword evidence="2" id="KW-0808">Transferase</keyword>
<protein>
    <submittedName>
        <fullName evidence="2">Acyltransferase</fullName>
    </submittedName>
</protein>
<dbReference type="Proteomes" id="UP000278983">
    <property type="component" value="Unassembled WGS sequence"/>
</dbReference>
<name>A0A432LLV7_9BACT</name>
<dbReference type="EMBL" id="RYYU01000001">
    <property type="protein sequence ID" value="RUL59803.1"/>
    <property type="molecule type" value="Genomic_DNA"/>
</dbReference>
<comment type="caution">
    <text evidence="2">The sequence shown here is derived from an EMBL/GenBank/DDBJ whole genome shotgun (WGS) entry which is preliminary data.</text>
</comment>
<keyword evidence="2" id="KW-0012">Acyltransferase</keyword>
<dbReference type="GO" id="GO:0016746">
    <property type="term" value="F:acyltransferase activity"/>
    <property type="evidence" value="ECO:0007669"/>
    <property type="project" value="UniProtKB-KW"/>
</dbReference>
<keyword evidence="3" id="KW-1185">Reference proteome</keyword>
<evidence type="ECO:0000313" key="3">
    <source>
        <dbReference type="Proteomes" id="UP000278983"/>
    </source>
</evidence>
<sequence length="391" mass="44929">MTLSDFDAIRPFEPEELPAAYDRLVANQQFRAVMAMLYPQVPFEMLEKKMRGCKTSLDFQMEFCYKFLESLLAKASLGIDFDTEAVDVSKRYTFVSNHRDIVLDSALLDKLLVDAGFTTTCEIAIGDNLLSLPWVKDIVRINKSFIVERSLQPREMLVASKRMAEYMHYVINEKNDNVWIAQREGRAKDSNDRTQPAILKMMAMGGTGTPAERLGQLHIVPLTISYEFDPCDFLKAREFQLRRDNPDWKKGKNTDVESMQTGIMGFKGHIHYHCAPCIDDFLQQLPADTPKTEFFDIVAAHIDNEIHRNYRIYPVNYIAADMLDETSTPFFSEGKYTADERRQFEEYLQGQIAKIDIPGKDVAFLRERILTMYANPLRNHIAASAQQNTSK</sequence>
<dbReference type="InterPro" id="IPR002123">
    <property type="entry name" value="Plipid/glycerol_acylTrfase"/>
</dbReference>
<dbReference type="OrthoDB" id="1078132at2"/>
<evidence type="ECO:0000313" key="2">
    <source>
        <dbReference type="EMBL" id="RUL59803.1"/>
    </source>
</evidence>
<proteinExistence type="predicted"/>
<evidence type="ECO:0000259" key="1">
    <source>
        <dbReference type="Pfam" id="PF01553"/>
    </source>
</evidence>
<accession>A0A432LLV7</accession>
<dbReference type="GO" id="GO:0042840">
    <property type="term" value="P:D-glucuronate catabolic process"/>
    <property type="evidence" value="ECO:0007669"/>
    <property type="project" value="TreeGrafter"/>
</dbReference>
<reference evidence="2 3" key="1">
    <citation type="submission" date="2018-12" db="EMBL/GenBank/DDBJ databases">
        <title>Genome sequencing of Prevotella sp. KCOM 3155 (= JS262).</title>
        <authorList>
            <person name="Kook J.-K."/>
            <person name="Park S.-N."/>
            <person name="Lim Y.K."/>
        </authorList>
    </citation>
    <scope>NUCLEOTIDE SEQUENCE [LARGE SCALE GENOMIC DNA]</scope>
    <source>
        <strain evidence="2 3">KCOM 3155</strain>
    </source>
</reference>
<feature type="domain" description="Phospholipid/glycerol acyltransferase" evidence="1">
    <location>
        <begin position="84"/>
        <end position="225"/>
    </location>
</feature>
<dbReference type="GO" id="GO:0019698">
    <property type="term" value="P:D-galacturonate catabolic process"/>
    <property type="evidence" value="ECO:0007669"/>
    <property type="project" value="TreeGrafter"/>
</dbReference>
<organism evidence="2 3">
    <name type="scientific">Prevotella koreensis</name>
    <dbReference type="NCBI Taxonomy" id="2490854"/>
    <lineage>
        <taxon>Bacteria</taxon>
        <taxon>Pseudomonadati</taxon>
        <taxon>Bacteroidota</taxon>
        <taxon>Bacteroidia</taxon>
        <taxon>Bacteroidales</taxon>
        <taxon>Prevotellaceae</taxon>
        <taxon>Prevotella</taxon>
    </lineage>
</organism>
<dbReference type="PANTHER" id="PTHR30068:SF3">
    <property type="entry name" value="PHOSPHOLIPID_GLYCEROL ACYLTRANSFERASE DOMAIN-CONTAINING PROTEIN"/>
    <property type="match status" value="1"/>
</dbReference>
<dbReference type="PANTHER" id="PTHR30068">
    <property type="entry name" value="URONATE ISOMERASE"/>
    <property type="match status" value="1"/>
</dbReference>
<dbReference type="Pfam" id="PF01553">
    <property type="entry name" value="Acyltransferase"/>
    <property type="match status" value="1"/>
</dbReference>